<feature type="compositionally biased region" description="Polar residues" evidence="14">
    <location>
        <begin position="438"/>
        <end position="448"/>
    </location>
</feature>
<feature type="region of interest" description="Disordered" evidence="14">
    <location>
        <begin position="65"/>
        <end position="86"/>
    </location>
</feature>
<dbReference type="GO" id="GO:0003729">
    <property type="term" value="F:mRNA binding"/>
    <property type="evidence" value="ECO:0007669"/>
    <property type="project" value="TreeGrafter"/>
</dbReference>
<evidence type="ECO:0000256" key="9">
    <source>
        <dbReference type="ARBA" id="ARBA00023187"/>
    </source>
</evidence>
<evidence type="ECO:0000256" key="2">
    <source>
        <dbReference type="ARBA" id="ARBA00010382"/>
    </source>
</evidence>
<dbReference type="OrthoDB" id="6777263at2759"/>
<evidence type="ECO:0000256" key="11">
    <source>
        <dbReference type="PROSITE-ProRule" id="PRU00047"/>
    </source>
</evidence>
<dbReference type="FunFam" id="3.30.1370.10:FF:000024">
    <property type="entry name" value="Branchpoint-bridging protein-like protein"/>
    <property type="match status" value="1"/>
</dbReference>
<evidence type="ECO:0000259" key="15">
    <source>
        <dbReference type="PROSITE" id="PS50158"/>
    </source>
</evidence>
<dbReference type="InterPro" id="IPR036875">
    <property type="entry name" value="Znf_CCHC_sf"/>
</dbReference>
<dbReference type="SMART" id="SM00343">
    <property type="entry name" value="ZnF_C2HC"/>
    <property type="match status" value="2"/>
</dbReference>
<dbReference type="Gene3D" id="6.10.140.1790">
    <property type="match status" value="1"/>
</dbReference>
<keyword evidence="17" id="KW-1185">Reference proteome</keyword>
<comment type="subcellular location">
    <subcellularLocation>
        <location evidence="1 13">Nucleus</location>
    </subcellularLocation>
</comment>
<dbReference type="EMBL" id="LT598468">
    <property type="protein sequence ID" value="SCV04495.1"/>
    <property type="molecule type" value="Genomic_DNA"/>
</dbReference>
<keyword evidence="8 12" id="KW-0694">RNA-binding</keyword>
<dbReference type="Proteomes" id="UP000191024">
    <property type="component" value="Chromosome H"/>
</dbReference>
<accession>A0A1G4KJ07</accession>
<feature type="compositionally biased region" description="Basic and acidic residues" evidence="14">
    <location>
        <begin position="65"/>
        <end position="74"/>
    </location>
</feature>
<evidence type="ECO:0000256" key="7">
    <source>
        <dbReference type="ARBA" id="ARBA00022833"/>
    </source>
</evidence>
<dbReference type="GO" id="GO:0048024">
    <property type="term" value="P:regulation of mRNA splicing, via spliceosome"/>
    <property type="evidence" value="ECO:0007669"/>
    <property type="project" value="TreeGrafter"/>
</dbReference>
<dbReference type="InterPro" id="IPR036612">
    <property type="entry name" value="KH_dom_type_1_sf"/>
</dbReference>
<dbReference type="PROSITE" id="PS50158">
    <property type="entry name" value="ZF_CCHC"/>
    <property type="match status" value="1"/>
</dbReference>
<dbReference type="PROSITE" id="PS50084">
    <property type="entry name" value="KH_TYPE_1"/>
    <property type="match status" value="1"/>
</dbReference>
<comment type="function">
    <text evidence="13">Necessary for the splicing of pre-mRNA. Has a role in the recognition of the branch site (5'-UACUAAC-3'), the pyrimidine tract and the 3'-splice site at the 3'-end of introns.</text>
</comment>
<name>A0A1G4KJ07_9SACH</name>
<evidence type="ECO:0000256" key="1">
    <source>
        <dbReference type="ARBA" id="ARBA00004123"/>
    </source>
</evidence>
<evidence type="ECO:0000256" key="10">
    <source>
        <dbReference type="ARBA" id="ARBA00023242"/>
    </source>
</evidence>
<dbReference type="InterPro" id="IPR055256">
    <property type="entry name" value="KH_1_KHDC4/BBP-like"/>
</dbReference>
<dbReference type="Pfam" id="PF22675">
    <property type="entry name" value="KH-I_KHDC4-BBP"/>
    <property type="match status" value="1"/>
</dbReference>
<comment type="similarity">
    <text evidence="2 13">Belongs to the BBP/SF1 family.</text>
</comment>
<dbReference type="InterPro" id="IPR001878">
    <property type="entry name" value="Znf_CCHC"/>
</dbReference>
<dbReference type="AlphaFoldDB" id="A0A1G4KJ07"/>
<dbReference type="InterPro" id="IPR032570">
    <property type="entry name" value="SF1-HH"/>
</dbReference>
<evidence type="ECO:0000256" key="3">
    <source>
        <dbReference type="ARBA" id="ARBA00017984"/>
    </source>
</evidence>
<dbReference type="PANTHER" id="PTHR11208:SF45">
    <property type="entry name" value="SPLICING FACTOR 1"/>
    <property type="match status" value="1"/>
</dbReference>
<dbReference type="Pfam" id="PF16275">
    <property type="entry name" value="SF1-HH"/>
    <property type="match status" value="1"/>
</dbReference>
<dbReference type="InterPro" id="IPR004087">
    <property type="entry name" value="KH_dom"/>
</dbReference>
<dbReference type="SUPFAM" id="SSF57756">
    <property type="entry name" value="Retrovirus zinc finger-like domains"/>
    <property type="match status" value="1"/>
</dbReference>
<feature type="region of interest" description="Disordered" evidence="14">
    <location>
        <begin position="418"/>
        <end position="558"/>
    </location>
</feature>
<gene>
    <name evidence="16" type="ORF">LAMI_0H16600G</name>
</gene>
<evidence type="ECO:0000256" key="6">
    <source>
        <dbReference type="ARBA" id="ARBA00022771"/>
    </source>
</evidence>
<evidence type="ECO:0000256" key="8">
    <source>
        <dbReference type="ARBA" id="ARBA00022884"/>
    </source>
</evidence>
<evidence type="ECO:0000256" key="4">
    <source>
        <dbReference type="ARBA" id="ARBA00022664"/>
    </source>
</evidence>
<protein>
    <recommendedName>
        <fullName evidence="3 13">Branchpoint-bridging protein</fullName>
    </recommendedName>
</protein>
<evidence type="ECO:0000256" key="14">
    <source>
        <dbReference type="SAM" id="MobiDB-lite"/>
    </source>
</evidence>
<dbReference type="Gene3D" id="3.30.1370.10">
    <property type="entry name" value="K Homology domain, type 1"/>
    <property type="match status" value="1"/>
</dbReference>
<keyword evidence="4 13" id="KW-0507">mRNA processing</keyword>
<keyword evidence="10 13" id="KW-0539">Nucleus</keyword>
<keyword evidence="13" id="KW-0747">Spliceosome</keyword>
<evidence type="ECO:0000256" key="13">
    <source>
        <dbReference type="RuleBase" id="RU367126"/>
    </source>
</evidence>
<dbReference type="GO" id="GO:0000243">
    <property type="term" value="C:commitment complex"/>
    <property type="evidence" value="ECO:0007669"/>
    <property type="project" value="UniProtKB-ARBA"/>
</dbReference>
<dbReference type="GO" id="GO:0008270">
    <property type="term" value="F:zinc ion binding"/>
    <property type="evidence" value="ECO:0007669"/>
    <property type="project" value="UniProtKB-UniRule"/>
</dbReference>
<dbReference type="Gene3D" id="4.10.60.10">
    <property type="entry name" value="Zinc finger, CCHC-type"/>
    <property type="match status" value="1"/>
</dbReference>
<dbReference type="SMART" id="SM00322">
    <property type="entry name" value="KH"/>
    <property type="match status" value="1"/>
</dbReference>
<dbReference type="GO" id="GO:0000398">
    <property type="term" value="P:mRNA splicing, via spliceosome"/>
    <property type="evidence" value="ECO:0007669"/>
    <property type="project" value="UniProtKB-UniRule"/>
</dbReference>
<reference evidence="17" key="1">
    <citation type="submission" date="2016-03" db="EMBL/GenBank/DDBJ databases">
        <authorList>
            <person name="Devillers H."/>
        </authorList>
    </citation>
    <scope>NUCLEOTIDE SEQUENCE [LARGE SCALE GENOMIC DNA]</scope>
</reference>
<dbReference type="SUPFAM" id="SSF54791">
    <property type="entry name" value="Eukaryotic type KH-domain (KH-domain type I)"/>
    <property type="match status" value="1"/>
</dbReference>
<organism evidence="16 17">
    <name type="scientific">Lachancea mirantina</name>
    <dbReference type="NCBI Taxonomy" id="1230905"/>
    <lineage>
        <taxon>Eukaryota</taxon>
        <taxon>Fungi</taxon>
        <taxon>Dikarya</taxon>
        <taxon>Ascomycota</taxon>
        <taxon>Saccharomycotina</taxon>
        <taxon>Saccharomycetes</taxon>
        <taxon>Saccharomycetales</taxon>
        <taxon>Saccharomycetaceae</taxon>
        <taxon>Lachancea</taxon>
    </lineage>
</organism>
<keyword evidence="5 13" id="KW-0479">Metal-binding</keyword>
<dbReference type="STRING" id="1230905.A0A1G4KJ07"/>
<keyword evidence="6 11" id="KW-0863">Zinc-finger</keyword>
<dbReference type="InterPro" id="IPR047086">
    <property type="entry name" value="SF1-HH_sf"/>
</dbReference>
<dbReference type="CDD" id="cd02395">
    <property type="entry name" value="KH-I_BBP"/>
    <property type="match status" value="1"/>
</dbReference>
<keyword evidence="9 13" id="KW-0508">mRNA splicing</keyword>
<feature type="domain" description="CCHC-type" evidence="15">
    <location>
        <begin position="281"/>
        <end position="294"/>
    </location>
</feature>
<keyword evidence="7 13" id="KW-0862">Zinc</keyword>
<evidence type="ECO:0000313" key="17">
    <source>
        <dbReference type="Proteomes" id="UP000191024"/>
    </source>
</evidence>
<sequence>MEANQAFRGRISSVNALWGESAGKNALKNHNPLPTKITGALSQEQIVAYQAMFRIQEITTKLRTRDLYPPERRQRSVSPPPVYDARGRRMNTREQRYRRKLEEERHRLVEVALKMIPHFVAPDDYRRPTKFQDKYYIPTDKYPEINFMGLLLGPRGNTLRKLQEDSGCKIAIRGQGSVKEGKNASELPKGAMNFEEPLHCIISADSEEKLRKGLKVCENIVIKAVTSPEGQNDLKRGQLRELAELNGTLREDNRPCAICGLRGHRRFECPDRTTFSQRVICQRCKRPGHVTRDCTFTDGGMPNPTEGSSANPAMLYQRNMDAREPFKRRFDEDSYGAPESDWKRRNTDRELDFDLSSNANMEPLAAPSTYKSRRSRYVADKTAFESKENTLNMLSAPPGLEGQEVGNFETHKQMTPAPGLDVPPGIEQSAPIYGPGEASTSENPSVSGISAPPGLSLGTVLEAPPGMTFAANGNDTNDSIDDARDESTSTPGLGGPSSIEQCSSVLGMSVPPGFSAGPVLEAPPGMTPSTNSSNSSENINDTKEQPRAAPALSGPPGL</sequence>
<evidence type="ECO:0000256" key="5">
    <source>
        <dbReference type="ARBA" id="ARBA00022723"/>
    </source>
</evidence>
<proteinExistence type="inferred from homology"/>
<dbReference type="GO" id="GO:0045131">
    <property type="term" value="F:pre-mRNA branch point binding"/>
    <property type="evidence" value="ECO:0007669"/>
    <property type="project" value="UniProtKB-UniRule"/>
</dbReference>
<dbReference type="InterPro" id="IPR045071">
    <property type="entry name" value="BBP-like"/>
</dbReference>
<evidence type="ECO:0000313" key="16">
    <source>
        <dbReference type="EMBL" id="SCV04495.1"/>
    </source>
</evidence>
<dbReference type="PANTHER" id="PTHR11208">
    <property type="entry name" value="RNA-BINDING PROTEIN RELATED"/>
    <property type="match status" value="1"/>
</dbReference>
<dbReference type="GO" id="GO:0005829">
    <property type="term" value="C:cytosol"/>
    <property type="evidence" value="ECO:0007669"/>
    <property type="project" value="UniProtKB-ARBA"/>
</dbReference>
<evidence type="ECO:0000256" key="12">
    <source>
        <dbReference type="PROSITE-ProRule" id="PRU00117"/>
    </source>
</evidence>
<feature type="compositionally biased region" description="Low complexity" evidence="14">
    <location>
        <begin position="529"/>
        <end position="539"/>
    </location>
</feature>